<dbReference type="Proteomes" id="UP000250299">
    <property type="component" value="Chromosome"/>
</dbReference>
<dbReference type="RefSeq" id="WP_110962929.1">
    <property type="nucleotide sequence ID" value="NZ_CP029693.1"/>
</dbReference>
<proteinExistence type="predicted"/>
<sequence>MELKGGEVKLLVEKTVQMRARDSLYMRYRRRGQKKSNLWVVYSPKSRQDIILHSDLELIYWLHFVESEARVKSFSVCDIKVKTDPNFLLEFTDGQHRADYLRRSPGVAENNALVWYDNTQWVAKFIDVMELATVAKQALRWLKPIAYAAAIRDQELTTLHNALIMEEWKCSGGTVKYLIDQLSNFDQNHVIGMLMRHFIEGRLSFDLSDASFGGNTRWAITGKQDEQNQ</sequence>
<dbReference type="OrthoDB" id="6918267at2"/>
<gene>
    <name evidence="1" type="ORF">DKY63_04190</name>
</gene>
<organism evidence="1 2">
    <name type="scientific">Pseudomonas putida</name>
    <name type="common">Arthrobacter siderocapsulatus</name>
    <dbReference type="NCBI Taxonomy" id="303"/>
    <lineage>
        <taxon>Bacteria</taxon>
        <taxon>Pseudomonadati</taxon>
        <taxon>Pseudomonadota</taxon>
        <taxon>Gammaproteobacteria</taxon>
        <taxon>Pseudomonadales</taxon>
        <taxon>Pseudomonadaceae</taxon>
        <taxon>Pseudomonas</taxon>
    </lineage>
</organism>
<evidence type="ECO:0000313" key="1">
    <source>
        <dbReference type="EMBL" id="AWY39147.1"/>
    </source>
</evidence>
<protein>
    <recommendedName>
        <fullName evidence="3">TnsA endonuclease N-terminal domain-containing protein</fullName>
    </recommendedName>
</protein>
<dbReference type="EMBL" id="CP029693">
    <property type="protein sequence ID" value="AWY39147.1"/>
    <property type="molecule type" value="Genomic_DNA"/>
</dbReference>
<reference evidence="1 2" key="1">
    <citation type="submission" date="2018-05" db="EMBL/GenBank/DDBJ databases">
        <title>Whole genome sequence of Pseudomonas putida JBC17.</title>
        <authorList>
            <person name="Lee Y.H."/>
            <person name="David K."/>
        </authorList>
    </citation>
    <scope>NUCLEOTIDE SEQUENCE [LARGE SCALE GENOMIC DNA]</scope>
    <source>
        <strain evidence="1 2">JBC17</strain>
    </source>
</reference>
<name>A0A2Z4RDY1_PSEPU</name>
<dbReference type="AlphaFoldDB" id="A0A2Z4RDY1"/>
<accession>A0A2Z4RDY1</accession>
<evidence type="ECO:0000313" key="2">
    <source>
        <dbReference type="Proteomes" id="UP000250299"/>
    </source>
</evidence>
<evidence type="ECO:0008006" key="3">
    <source>
        <dbReference type="Google" id="ProtNLM"/>
    </source>
</evidence>